<proteinExistence type="predicted"/>
<evidence type="ECO:0000313" key="1">
    <source>
        <dbReference type="EMBL" id="DAF98585.1"/>
    </source>
</evidence>
<sequence length="47" mass="5618">MSFRQFGLVRDINYRLFKSSNPRAENCTACLTEVMWLAGQWQRCLYL</sequence>
<reference evidence="1" key="1">
    <citation type="journal article" date="2021" name="Proc. Natl. Acad. Sci. U.S.A.">
        <title>A Catalog of Tens of Thousands of Viruses from Human Metagenomes Reveals Hidden Associations with Chronic Diseases.</title>
        <authorList>
            <person name="Tisza M.J."/>
            <person name="Buck C.B."/>
        </authorList>
    </citation>
    <scope>NUCLEOTIDE SEQUENCE</scope>
    <source>
        <strain evidence="1">CtpKu3</strain>
    </source>
</reference>
<accession>A0A8S5UVS0</accession>
<organism evidence="1">
    <name type="scientific">Myoviridae sp. ctpKu3</name>
    <dbReference type="NCBI Taxonomy" id="2825175"/>
    <lineage>
        <taxon>Viruses</taxon>
        <taxon>Duplodnaviria</taxon>
        <taxon>Heunggongvirae</taxon>
        <taxon>Uroviricota</taxon>
        <taxon>Caudoviricetes</taxon>
    </lineage>
</organism>
<protein>
    <submittedName>
        <fullName evidence="1">Uncharacterized protein</fullName>
    </submittedName>
</protein>
<dbReference type="EMBL" id="BK016151">
    <property type="protein sequence ID" value="DAF98585.1"/>
    <property type="molecule type" value="Genomic_DNA"/>
</dbReference>
<name>A0A8S5UVS0_9CAUD</name>